<feature type="region of interest" description="Disordered" evidence="2">
    <location>
        <begin position="1"/>
        <end position="23"/>
    </location>
</feature>
<feature type="transmembrane region" description="Helical" evidence="3">
    <location>
        <begin position="31"/>
        <end position="53"/>
    </location>
</feature>
<sequence length="235" mass="23858">MSFDTPRDKWADAPVDEAGAGRGRSGLSKEIWVSVITAGGTIAAALITAAVAIGTGAASVPGLDGSPSVSSLQRTIASLEQDVSTLNAENEQLSGQVGDLTAQLEATGETPVTTGSTATADVARSTDGTPIGLYSGSCLDLDSTAANWGVPEGDFCIDHGDDITTTSNTMTILDEAPDAATCAAQTLVTDFVSDAQTLLGKHLCVVTSSGRYADVSVVSVDEAADAFALEITVWK</sequence>
<comment type="caution">
    <text evidence="4">The sequence shown here is derived from an EMBL/GenBank/DDBJ whole genome shotgun (WGS) entry which is preliminary data.</text>
</comment>
<feature type="compositionally biased region" description="Basic and acidic residues" evidence="2">
    <location>
        <begin position="1"/>
        <end position="11"/>
    </location>
</feature>
<evidence type="ECO:0000313" key="4">
    <source>
        <dbReference type="EMBL" id="MCF4122922.1"/>
    </source>
</evidence>
<evidence type="ECO:0000256" key="3">
    <source>
        <dbReference type="SAM" id="Phobius"/>
    </source>
</evidence>
<evidence type="ECO:0000256" key="1">
    <source>
        <dbReference type="SAM" id="Coils"/>
    </source>
</evidence>
<protein>
    <submittedName>
        <fullName evidence="4">Uncharacterized protein</fullName>
    </submittedName>
</protein>
<organism evidence="4 5">
    <name type="scientific">Antribacter soli</name>
    <dbReference type="NCBI Taxonomy" id="2910976"/>
    <lineage>
        <taxon>Bacteria</taxon>
        <taxon>Bacillati</taxon>
        <taxon>Actinomycetota</taxon>
        <taxon>Actinomycetes</taxon>
        <taxon>Micrococcales</taxon>
        <taxon>Promicromonosporaceae</taxon>
        <taxon>Antribacter</taxon>
    </lineage>
</organism>
<keyword evidence="5" id="KW-1185">Reference proteome</keyword>
<keyword evidence="1" id="KW-0175">Coiled coil</keyword>
<keyword evidence="3" id="KW-0812">Transmembrane</keyword>
<accession>A0AA41QIP1</accession>
<evidence type="ECO:0000313" key="5">
    <source>
        <dbReference type="Proteomes" id="UP001165405"/>
    </source>
</evidence>
<keyword evidence="3" id="KW-1133">Transmembrane helix</keyword>
<evidence type="ECO:0000256" key="2">
    <source>
        <dbReference type="SAM" id="MobiDB-lite"/>
    </source>
</evidence>
<feature type="coiled-coil region" evidence="1">
    <location>
        <begin position="69"/>
        <end position="103"/>
    </location>
</feature>
<dbReference type="EMBL" id="JAKGSG010000051">
    <property type="protein sequence ID" value="MCF4122922.1"/>
    <property type="molecule type" value="Genomic_DNA"/>
</dbReference>
<dbReference type="Proteomes" id="UP001165405">
    <property type="component" value="Unassembled WGS sequence"/>
</dbReference>
<keyword evidence="3" id="KW-0472">Membrane</keyword>
<gene>
    <name evidence="4" type="ORF">L1785_18245</name>
</gene>
<dbReference type="AlphaFoldDB" id="A0AA41QIP1"/>
<proteinExistence type="predicted"/>
<name>A0AA41QIP1_9MICO</name>
<reference evidence="4" key="1">
    <citation type="submission" date="2022-01" db="EMBL/GenBank/DDBJ databases">
        <title>Antribacter sp. nov., isolated from Guizhou of China.</title>
        <authorList>
            <person name="Chengliang C."/>
            <person name="Ya Z."/>
        </authorList>
    </citation>
    <scope>NUCLEOTIDE SEQUENCE</scope>
    <source>
        <strain evidence="4">KLBMP 9083</strain>
    </source>
</reference>
<dbReference type="RefSeq" id="WP_236090727.1">
    <property type="nucleotide sequence ID" value="NZ_JAKGSG010000051.1"/>
</dbReference>